<feature type="compositionally biased region" description="Low complexity" evidence="1">
    <location>
        <begin position="244"/>
        <end position="254"/>
    </location>
</feature>
<sequence length="264" mass="29662">TPNKRPDIVHTIDLLTSEDDDEEPNSERKNPKKGRKSVVKKEIAKGSKTPQSKKTTKRFSSDDSDFESVTPSKPRKSHRKTKKVEDDDDDDYAIKTKVSTPSSKADRHSVHRKAKVKPPDEDEEENFIQTPSKKRLSDGKKNDGEDTSDYTPSKRRKQQLIPRPDPDEVPSEVESTLPLSSQKTVNHGAPPNEGLLPLSSLIRKNLQNKENLIFKTPEKTLESKLSRVFSAWDKLSFDTPSESPPKSSKNSVVNGIKNKNIAPT</sequence>
<feature type="compositionally biased region" description="Basic and acidic residues" evidence="1">
    <location>
        <begin position="135"/>
        <end position="144"/>
    </location>
</feature>
<dbReference type="EMBL" id="GDHC01018305">
    <property type="protein sequence ID" value="JAQ00324.1"/>
    <property type="molecule type" value="Transcribed_RNA"/>
</dbReference>
<feature type="non-terminal residue" evidence="2">
    <location>
        <position position="264"/>
    </location>
</feature>
<dbReference type="AlphaFoldDB" id="A0A146KV10"/>
<feature type="region of interest" description="Disordered" evidence="1">
    <location>
        <begin position="1"/>
        <end position="193"/>
    </location>
</feature>
<reference evidence="2" key="1">
    <citation type="journal article" date="2016" name="Gigascience">
        <title>De novo construction of an expanded transcriptome assembly for the western tarnished plant bug, Lygus hesperus.</title>
        <authorList>
            <person name="Tassone E.E."/>
            <person name="Geib S.M."/>
            <person name="Hall B."/>
            <person name="Fabrick J.A."/>
            <person name="Brent C.S."/>
            <person name="Hull J.J."/>
        </authorList>
    </citation>
    <scope>NUCLEOTIDE SEQUENCE</scope>
</reference>
<feature type="region of interest" description="Disordered" evidence="1">
    <location>
        <begin position="236"/>
        <end position="264"/>
    </location>
</feature>
<accession>A0A146KV10</accession>
<proteinExistence type="predicted"/>
<evidence type="ECO:0000256" key="1">
    <source>
        <dbReference type="SAM" id="MobiDB-lite"/>
    </source>
</evidence>
<feature type="compositionally biased region" description="Basic and acidic residues" evidence="1">
    <location>
        <begin position="1"/>
        <end position="10"/>
    </location>
</feature>
<protein>
    <submittedName>
        <fullName evidence="2">Uncharacterized protein</fullName>
    </submittedName>
</protein>
<evidence type="ECO:0000313" key="2">
    <source>
        <dbReference type="EMBL" id="JAQ00324.1"/>
    </source>
</evidence>
<feature type="compositionally biased region" description="Basic residues" evidence="1">
    <location>
        <begin position="73"/>
        <end position="82"/>
    </location>
</feature>
<name>A0A146KV10_LYGHE</name>
<feature type="non-terminal residue" evidence="2">
    <location>
        <position position="1"/>
    </location>
</feature>
<organism evidence="2">
    <name type="scientific">Lygus hesperus</name>
    <name type="common">Western plant bug</name>
    <dbReference type="NCBI Taxonomy" id="30085"/>
    <lineage>
        <taxon>Eukaryota</taxon>
        <taxon>Metazoa</taxon>
        <taxon>Ecdysozoa</taxon>
        <taxon>Arthropoda</taxon>
        <taxon>Hexapoda</taxon>
        <taxon>Insecta</taxon>
        <taxon>Pterygota</taxon>
        <taxon>Neoptera</taxon>
        <taxon>Paraneoptera</taxon>
        <taxon>Hemiptera</taxon>
        <taxon>Heteroptera</taxon>
        <taxon>Panheteroptera</taxon>
        <taxon>Cimicomorpha</taxon>
        <taxon>Miridae</taxon>
        <taxon>Mirini</taxon>
        <taxon>Lygus</taxon>
    </lineage>
</organism>
<gene>
    <name evidence="2" type="ORF">g.80732</name>
</gene>
<feature type="compositionally biased region" description="Polar residues" evidence="1">
    <location>
        <begin position="173"/>
        <end position="185"/>
    </location>
</feature>